<dbReference type="EMBL" id="JAOYOD010000001">
    <property type="protein sequence ID" value="MCV9385166.1"/>
    <property type="molecule type" value="Genomic_DNA"/>
</dbReference>
<evidence type="ECO:0000313" key="2">
    <source>
        <dbReference type="EMBL" id="MCV9385166.1"/>
    </source>
</evidence>
<sequence length="114" mass="13563">MTFRSTLICVLFLGATLPTFSQSVAEIDRDEYFAELNLTEEQKPEFDTILDEYYSTLEEIPHNETSKTDMLKAYIKSTKVRDKKMKSILSKEQFKLFHHLEMELERRARKEYRG</sequence>
<name>A0ABT3CN51_9BACT</name>
<proteinExistence type="predicted"/>
<dbReference type="RefSeq" id="WP_264135959.1">
    <property type="nucleotide sequence ID" value="NZ_JAOYOD010000001.1"/>
</dbReference>
<evidence type="ECO:0008006" key="4">
    <source>
        <dbReference type="Google" id="ProtNLM"/>
    </source>
</evidence>
<reference evidence="2 3" key="1">
    <citation type="submission" date="2022-10" db="EMBL/GenBank/DDBJ databases">
        <title>Comparative genomics and taxonomic characterization of three novel marine species of genus Reichenbachiella exhibiting antioxidant and polysaccharide degradation activities.</title>
        <authorList>
            <person name="Muhammad N."/>
            <person name="Lee Y.-J."/>
            <person name="Ko J."/>
            <person name="Kim S.-G."/>
        </authorList>
    </citation>
    <scope>NUCLEOTIDE SEQUENCE [LARGE SCALE GENOMIC DNA]</scope>
    <source>
        <strain evidence="2 3">ABR2-5</strain>
    </source>
</reference>
<keyword evidence="3" id="KW-1185">Reference proteome</keyword>
<comment type="caution">
    <text evidence="2">The sequence shown here is derived from an EMBL/GenBank/DDBJ whole genome shotgun (WGS) entry which is preliminary data.</text>
</comment>
<feature type="chain" id="PRO_5046468022" description="LTXXQ motif family protein" evidence="1">
    <location>
        <begin position="22"/>
        <end position="114"/>
    </location>
</feature>
<accession>A0ABT3CN51</accession>
<organism evidence="2 3">
    <name type="scientific">Reichenbachiella ulvae</name>
    <dbReference type="NCBI Taxonomy" id="2980104"/>
    <lineage>
        <taxon>Bacteria</taxon>
        <taxon>Pseudomonadati</taxon>
        <taxon>Bacteroidota</taxon>
        <taxon>Cytophagia</taxon>
        <taxon>Cytophagales</taxon>
        <taxon>Reichenbachiellaceae</taxon>
        <taxon>Reichenbachiella</taxon>
    </lineage>
</organism>
<evidence type="ECO:0000256" key="1">
    <source>
        <dbReference type="SAM" id="SignalP"/>
    </source>
</evidence>
<dbReference type="Proteomes" id="UP001300692">
    <property type="component" value="Unassembled WGS sequence"/>
</dbReference>
<evidence type="ECO:0000313" key="3">
    <source>
        <dbReference type="Proteomes" id="UP001300692"/>
    </source>
</evidence>
<feature type="signal peptide" evidence="1">
    <location>
        <begin position="1"/>
        <end position="21"/>
    </location>
</feature>
<gene>
    <name evidence="2" type="ORF">N7U62_00750</name>
</gene>
<protein>
    <recommendedName>
        <fullName evidence="4">LTXXQ motif family protein</fullName>
    </recommendedName>
</protein>
<keyword evidence="1" id="KW-0732">Signal</keyword>